<gene>
    <name evidence="5" type="ORF">EXIGLDRAFT_760059</name>
</gene>
<dbReference type="InParanoid" id="A0A165PI78"/>
<feature type="region of interest" description="Disordered" evidence="2">
    <location>
        <begin position="948"/>
        <end position="1002"/>
    </location>
</feature>
<reference evidence="5 6" key="1">
    <citation type="journal article" date="2016" name="Mol. Biol. Evol.">
        <title>Comparative Genomics of Early-Diverging Mushroom-Forming Fungi Provides Insights into the Origins of Lignocellulose Decay Capabilities.</title>
        <authorList>
            <person name="Nagy L.G."/>
            <person name="Riley R."/>
            <person name="Tritt A."/>
            <person name="Adam C."/>
            <person name="Daum C."/>
            <person name="Floudas D."/>
            <person name="Sun H."/>
            <person name="Yadav J.S."/>
            <person name="Pangilinan J."/>
            <person name="Larsson K.H."/>
            <person name="Matsuura K."/>
            <person name="Barry K."/>
            <person name="Labutti K."/>
            <person name="Kuo R."/>
            <person name="Ohm R.A."/>
            <person name="Bhattacharya S.S."/>
            <person name="Shirouzu T."/>
            <person name="Yoshinaga Y."/>
            <person name="Martin F.M."/>
            <person name="Grigoriev I.V."/>
            <person name="Hibbett D.S."/>
        </authorList>
    </citation>
    <scope>NUCLEOTIDE SEQUENCE [LARGE SCALE GENOMIC DNA]</scope>
    <source>
        <strain evidence="5 6">HHB12029</strain>
    </source>
</reference>
<proteinExistence type="predicted"/>
<feature type="compositionally biased region" description="Polar residues" evidence="2">
    <location>
        <begin position="809"/>
        <end position="824"/>
    </location>
</feature>
<dbReference type="PANTHER" id="PTHR10194">
    <property type="entry name" value="RAS GTPASE-ACTIVATING PROTEINS"/>
    <property type="match status" value="1"/>
</dbReference>
<keyword evidence="1" id="KW-0343">GTPase activation</keyword>
<dbReference type="Proteomes" id="UP000077266">
    <property type="component" value="Unassembled WGS sequence"/>
</dbReference>
<dbReference type="Gene3D" id="1.10.506.10">
    <property type="entry name" value="GTPase Activation - p120gap, domain 1"/>
    <property type="match status" value="1"/>
</dbReference>
<dbReference type="GO" id="GO:0005096">
    <property type="term" value="F:GTPase activator activity"/>
    <property type="evidence" value="ECO:0007669"/>
    <property type="project" value="UniProtKB-KW"/>
</dbReference>
<dbReference type="PROSITE" id="PS50018">
    <property type="entry name" value="RAS_GTPASE_ACTIV_2"/>
    <property type="match status" value="1"/>
</dbReference>
<dbReference type="Pfam" id="PF00168">
    <property type="entry name" value="C2"/>
    <property type="match status" value="1"/>
</dbReference>
<dbReference type="AlphaFoldDB" id="A0A165PI78"/>
<keyword evidence="6" id="KW-1185">Reference proteome</keyword>
<dbReference type="InterPro" id="IPR039360">
    <property type="entry name" value="Ras_GTPase"/>
</dbReference>
<protein>
    <submittedName>
        <fullName evidence="5">Uncharacterized protein</fullName>
    </submittedName>
</protein>
<accession>A0A165PI78</accession>
<feature type="domain" description="Ras-GAP" evidence="4">
    <location>
        <begin position="404"/>
        <end position="614"/>
    </location>
</feature>
<evidence type="ECO:0000256" key="1">
    <source>
        <dbReference type="ARBA" id="ARBA00022468"/>
    </source>
</evidence>
<dbReference type="InterPro" id="IPR001936">
    <property type="entry name" value="RasGAP_dom"/>
</dbReference>
<name>A0A165PI78_EXIGL</name>
<dbReference type="SMART" id="SM00239">
    <property type="entry name" value="C2"/>
    <property type="match status" value="1"/>
</dbReference>
<feature type="compositionally biased region" description="Polar residues" evidence="2">
    <location>
        <begin position="855"/>
        <end position="864"/>
    </location>
</feature>
<evidence type="ECO:0000313" key="5">
    <source>
        <dbReference type="EMBL" id="KZW02215.1"/>
    </source>
</evidence>
<feature type="region of interest" description="Disordered" evidence="2">
    <location>
        <begin position="58"/>
        <end position="94"/>
    </location>
</feature>
<feature type="region of interest" description="Disordered" evidence="2">
    <location>
        <begin position="749"/>
        <end position="913"/>
    </location>
</feature>
<dbReference type="InterPro" id="IPR008936">
    <property type="entry name" value="Rho_GTPase_activation_prot"/>
</dbReference>
<feature type="compositionally biased region" description="Polar residues" evidence="2">
    <location>
        <begin position="750"/>
        <end position="767"/>
    </location>
</feature>
<dbReference type="Gene3D" id="2.60.40.150">
    <property type="entry name" value="C2 domain"/>
    <property type="match status" value="1"/>
</dbReference>
<dbReference type="InterPro" id="IPR035892">
    <property type="entry name" value="C2_domain_sf"/>
</dbReference>
<sequence>MPPAATSTTRGSDLPWHAPPADELVPSNEFIIQAELWTLASKGGGALTFRSKVSSNALRKKASEKQQAGNDGAPKLKERSSWLSGSGAGKGAGHWRPVTCKLIEDDELATLNIIVEDAVVYSILVHTMNTTEIRLVDRSLFNRPDCLGLYCKAGNTSAGSGFMSSLYIAFPSTDAVNAWAALLRSYAVPEVYGRRVAPGQGGLYRMWRQLELHIIQGRNLGTARLVTDPPSSPVTEDADSPQRDEMDLFCEIVLSTDDQPAARTSVKRAGGEPYWHENFTFGDMPPLGSLFVNIFREKRSSLLPLGSGQPPPNTGLLGGGNSAAIFGGVEIALGNFRRGETVEGWFPVLLGGAAANGIQVGDLKMRVRIDEEIVLPAEAYAPLLKSLSERNFLDALYDLEKKLKVEQVPTQIIPLAVASNVLISDIFTLAEREVEASLSSGTQHTLFRGNSVLTKTMELAMLWYGRPFLDSSIGPIVRKMCAERVAIEVDPVRLGIPAAGGAMGGTGRIKDLEANVKLLVEWSQKLWQQIWQHRGECPNELRKLFEHIRKLVEARFSAEHPELRWQCVSAFCFLRFIVPAILHPHLFGLCQGLPPAPVQRSLTLVAKVIQSLANLNTSVQKEEFMRGVKDFVQGNLAAMIDYIVVVSNPVPDQYVAGPQGLEPRDRTHIYDSLRERLPTLPLLYRESVPLLPYLLDVPKHLATLSSAVVRCQVGKAKPEDPQLRELVKQCFEVEQRALQCVSRLAARPQLTISPPGQAKRPSSSGTHHNGRPRSSRRLMSAPGAQRAFGSGGPGELAVPPTINGGGSGNQSRDSSATPPTSPNVYFTRKGGADPDDHSPGPPPVDVRHGAKSKRPSTAPSTTGGESFASGPPPVVHRGGRRTPTSAGGRTEYTFEPPNLPSRPPSAPGGSIRQFGRSETDLRVHSPGANAVHPASARYDTMRFETPRREAQPNIYNGYSSHGSSGGSRGGSRDLRDLLTPTLANANNGEKRKGFLRSLLNRR</sequence>
<feature type="region of interest" description="Disordered" evidence="2">
    <location>
        <begin position="1"/>
        <end position="20"/>
    </location>
</feature>
<dbReference type="STRING" id="1314781.A0A165PI78"/>
<dbReference type="SUPFAM" id="SSF49562">
    <property type="entry name" value="C2 domain (Calcium/lipid-binding domain, CaLB)"/>
    <property type="match status" value="1"/>
</dbReference>
<dbReference type="PROSITE" id="PS50004">
    <property type="entry name" value="C2"/>
    <property type="match status" value="1"/>
</dbReference>
<evidence type="ECO:0000313" key="6">
    <source>
        <dbReference type="Proteomes" id="UP000077266"/>
    </source>
</evidence>
<feature type="compositionally biased region" description="Polar residues" evidence="2">
    <location>
        <begin position="1"/>
        <end position="11"/>
    </location>
</feature>
<organism evidence="5 6">
    <name type="scientific">Exidia glandulosa HHB12029</name>
    <dbReference type="NCBI Taxonomy" id="1314781"/>
    <lineage>
        <taxon>Eukaryota</taxon>
        <taxon>Fungi</taxon>
        <taxon>Dikarya</taxon>
        <taxon>Basidiomycota</taxon>
        <taxon>Agaricomycotina</taxon>
        <taxon>Agaricomycetes</taxon>
        <taxon>Auriculariales</taxon>
        <taxon>Exidiaceae</taxon>
        <taxon>Exidia</taxon>
    </lineage>
</organism>
<dbReference type="OrthoDB" id="775356at2759"/>
<dbReference type="CDD" id="cd05137">
    <property type="entry name" value="RasGAP_CLA2_BUD2"/>
    <property type="match status" value="1"/>
</dbReference>
<feature type="domain" description="C2" evidence="3">
    <location>
        <begin position="190"/>
        <end position="346"/>
    </location>
</feature>
<dbReference type="SMART" id="SM00323">
    <property type="entry name" value="RasGAP"/>
    <property type="match status" value="1"/>
</dbReference>
<dbReference type="InterPro" id="IPR000008">
    <property type="entry name" value="C2_dom"/>
</dbReference>
<dbReference type="EMBL" id="KV425889">
    <property type="protein sequence ID" value="KZW02215.1"/>
    <property type="molecule type" value="Genomic_DNA"/>
</dbReference>
<dbReference type="Pfam" id="PF00616">
    <property type="entry name" value="RasGAP"/>
    <property type="match status" value="1"/>
</dbReference>
<dbReference type="PANTHER" id="PTHR10194:SF60">
    <property type="entry name" value="RAS GTPASE-ACTIVATING PROTEIN RASKOL"/>
    <property type="match status" value="1"/>
</dbReference>
<dbReference type="SUPFAM" id="SSF48350">
    <property type="entry name" value="GTPase activation domain, GAP"/>
    <property type="match status" value="1"/>
</dbReference>
<feature type="compositionally biased region" description="Pro residues" evidence="2">
    <location>
        <begin position="897"/>
        <end position="906"/>
    </location>
</feature>
<evidence type="ECO:0000259" key="3">
    <source>
        <dbReference type="PROSITE" id="PS50004"/>
    </source>
</evidence>
<evidence type="ECO:0000256" key="2">
    <source>
        <dbReference type="SAM" id="MobiDB-lite"/>
    </source>
</evidence>
<evidence type="ECO:0000259" key="4">
    <source>
        <dbReference type="PROSITE" id="PS50018"/>
    </source>
</evidence>